<dbReference type="VEuPathDB" id="FungiDB:yc1106_02755"/>
<evidence type="ECO:0000313" key="5">
    <source>
        <dbReference type="Proteomes" id="UP001056012"/>
    </source>
</evidence>
<evidence type="ECO:0000256" key="1">
    <source>
        <dbReference type="SAM" id="MobiDB-lite"/>
    </source>
</evidence>
<dbReference type="AlphaFoldDB" id="A0A9Q8Z3Z8"/>
<evidence type="ECO:0000256" key="2">
    <source>
        <dbReference type="SAM" id="Phobius"/>
    </source>
</evidence>
<organism evidence="4 5">
    <name type="scientific">Curvularia clavata</name>
    <dbReference type="NCBI Taxonomy" id="95742"/>
    <lineage>
        <taxon>Eukaryota</taxon>
        <taxon>Fungi</taxon>
        <taxon>Dikarya</taxon>
        <taxon>Ascomycota</taxon>
        <taxon>Pezizomycotina</taxon>
        <taxon>Dothideomycetes</taxon>
        <taxon>Pleosporomycetidae</taxon>
        <taxon>Pleosporales</taxon>
        <taxon>Pleosporineae</taxon>
        <taxon>Pleosporaceae</taxon>
        <taxon>Curvularia</taxon>
    </lineage>
</organism>
<feature type="region of interest" description="Disordered" evidence="1">
    <location>
        <begin position="347"/>
        <end position="369"/>
    </location>
</feature>
<accession>A0A9Q8Z3Z8</accession>
<dbReference type="EMBL" id="CP089275">
    <property type="protein sequence ID" value="USP75481.1"/>
    <property type="molecule type" value="Genomic_DNA"/>
</dbReference>
<feature type="transmembrane region" description="Helical" evidence="2">
    <location>
        <begin position="156"/>
        <end position="175"/>
    </location>
</feature>
<name>A0A9Q8Z3Z8_CURCL</name>
<feature type="signal peptide" evidence="3">
    <location>
        <begin position="1"/>
        <end position="17"/>
    </location>
</feature>
<keyword evidence="5" id="KW-1185">Reference proteome</keyword>
<dbReference type="OrthoDB" id="3670241at2759"/>
<protein>
    <submittedName>
        <fullName evidence="4">Uncharacterized protein</fullName>
    </submittedName>
</protein>
<reference evidence="4" key="1">
    <citation type="submission" date="2021-12" db="EMBL/GenBank/DDBJ databases">
        <title>Curvularia clavata genome.</title>
        <authorList>
            <person name="Cao Y."/>
        </authorList>
    </citation>
    <scope>NUCLEOTIDE SEQUENCE</scope>
    <source>
        <strain evidence="4">Yc1106</strain>
    </source>
</reference>
<feature type="chain" id="PRO_5040411644" evidence="3">
    <location>
        <begin position="18"/>
        <end position="521"/>
    </location>
</feature>
<sequence length="521" mass="57753">MVTVFMTFTGSLALVLALEHSKGSILQYMDDHLDLTDDAMAWLERLPQPSISPTTRAMWAAIADSNAMDALLRSLDALPKSVANYAAAVTTAMIDLLRQTPMVLMQGYQIGQTTVQAGVQLRAYLHMLCDSSVADTIFALLMFGVFSAILPWIKLFLWLIGYPVVFIACLVVSTARRIFSLQRYLKYRPRHLSMSNLYAQCLTAITAYGVVWYFRETSRANDVALAISNSLDLSEGVLYNVYERAQRLAQSKGSRVLVTNLSKSFVMASAAASNAIQNFMLAQEIVWMQMDLAPCYIKLQVFGPGYDKLLANERLQDTNEDMKSAAHEPLPAARNQQHQGCGVASSSKIAGRTSGLNKNPGVVETSDTTHEDAVVTDDVIRKPLVLENVAPATRHSITKSQEGRTVPPPQKIRAENGLYEPHELALLKEKTRDKQSEQLNSSSLSAGGVVLPVSGKAAKKKKKSAMESERDEVNFQFCTGVTADGIKCNRWRNMTPERSAQQWFCSKAHRKQWEDGETIMR</sequence>
<proteinExistence type="predicted"/>
<feature type="transmembrane region" description="Helical" evidence="2">
    <location>
        <begin position="196"/>
        <end position="214"/>
    </location>
</feature>
<keyword evidence="3" id="KW-0732">Signal</keyword>
<evidence type="ECO:0000313" key="4">
    <source>
        <dbReference type="EMBL" id="USP75481.1"/>
    </source>
</evidence>
<keyword evidence="2" id="KW-0812">Transmembrane</keyword>
<keyword evidence="2" id="KW-1133">Transmembrane helix</keyword>
<dbReference type="Proteomes" id="UP001056012">
    <property type="component" value="Chromosome 2"/>
</dbReference>
<evidence type="ECO:0000256" key="3">
    <source>
        <dbReference type="SAM" id="SignalP"/>
    </source>
</evidence>
<gene>
    <name evidence="4" type="ORF">yc1106_02755</name>
</gene>
<keyword evidence="2" id="KW-0472">Membrane</keyword>
<feature type="transmembrane region" description="Helical" evidence="2">
    <location>
        <begin position="132"/>
        <end position="150"/>
    </location>
</feature>